<proteinExistence type="predicted"/>
<feature type="transmembrane region" description="Helical" evidence="1">
    <location>
        <begin position="179"/>
        <end position="197"/>
    </location>
</feature>
<organism evidence="3 4">
    <name type="scientific">Pararhodobacter aggregans</name>
    <dbReference type="NCBI Taxonomy" id="404875"/>
    <lineage>
        <taxon>Bacteria</taxon>
        <taxon>Pseudomonadati</taxon>
        <taxon>Pseudomonadota</taxon>
        <taxon>Alphaproteobacteria</taxon>
        <taxon>Rhodobacterales</taxon>
        <taxon>Paracoccaceae</taxon>
        <taxon>Pararhodobacter</taxon>
    </lineage>
</organism>
<feature type="domain" description="EamA" evidence="2">
    <location>
        <begin position="7"/>
        <end position="140"/>
    </location>
</feature>
<dbReference type="PANTHER" id="PTHR22911:SF135">
    <property type="entry name" value="BLR4310 PROTEIN"/>
    <property type="match status" value="1"/>
</dbReference>
<feature type="transmembrane region" description="Helical" evidence="1">
    <location>
        <begin position="150"/>
        <end position="167"/>
    </location>
</feature>
<dbReference type="OrthoDB" id="7165334at2"/>
<dbReference type="PANTHER" id="PTHR22911">
    <property type="entry name" value="ACYL-MALONYL CONDENSING ENZYME-RELATED"/>
    <property type="match status" value="1"/>
</dbReference>
<feature type="transmembrane region" description="Helical" evidence="1">
    <location>
        <begin position="241"/>
        <end position="258"/>
    </location>
</feature>
<protein>
    <submittedName>
        <fullName evidence="3">EamA family transporter</fullName>
    </submittedName>
</protein>
<dbReference type="AlphaFoldDB" id="A0A2T7UNK8"/>
<sequence length="296" mass="31719">MLTDNARGALLMVAGMASFTLSDAIMKLLSSQLPMFQTLVWRGLGVSLVLVVLAWRKGAFRVAIARGDRWLVLVRTLADTGATWFFLQALYHTPIANLTAIMQALPLTVTLGAALFLGETVGWRRMTAIAVGFLGVLLIVRPEAGGFDRYAVYALVCIGFVTTRDLLTRRMSRSVPSLTIALANAVGVMLFGLAGSATESFVLPSGTAALLLLGTSAFIVGGYVLTVSAVRTGELGFVTPFRYTGLIWALVLGFALFAEWPDTLTQLGAGLVVGTGLFTFYRERASARRARAPIPH</sequence>
<keyword evidence="4" id="KW-1185">Reference proteome</keyword>
<dbReference type="Proteomes" id="UP000244810">
    <property type="component" value="Unassembled WGS sequence"/>
</dbReference>
<feature type="transmembrane region" description="Helical" evidence="1">
    <location>
        <begin position="95"/>
        <end position="117"/>
    </location>
</feature>
<accession>A0A2T7UNK8</accession>
<feature type="transmembrane region" description="Helical" evidence="1">
    <location>
        <begin position="126"/>
        <end position="144"/>
    </location>
</feature>
<feature type="transmembrane region" description="Helical" evidence="1">
    <location>
        <begin position="264"/>
        <end position="281"/>
    </location>
</feature>
<evidence type="ECO:0000313" key="4">
    <source>
        <dbReference type="Proteomes" id="UP000244810"/>
    </source>
</evidence>
<keyword evidence="1" id="KW-1133">Transmembrane helix</keyword>
<feature type="transmembrane region" description="Helical" evidence="1">
    <location>
        <begin position="40"/>
        <end position="58"/>
    </location>
</feature>
<keyword evidence="1" id="KW-0472">Membrane</keyword>
<evidence type="ECO:0000259" key="2">
    <source>
        <dbReference type="Pfam" id="PF00892"/>
    </source>
</evidence>
<evidence type="ECO:0000256" key="1">
    <source>
        <dbReference type="SAM" id="Phobius"/>
    </source>
</evidence>
<name>A0A2T7UNK8_9RHOB</name>
<dbReference type="EMBL" id="QDDR01000009">
    <property type="protein sequence ID" value="PVE46208.1"/>
    <property type="molecule type" value="Genomic_DNA"/>
</dbReference>
<dbReference type="Pfam" id="PF00892">
    <property type="entry name" value="EamA"/>
    <property type="match status" value="1"/>
</dbReference>
<keyword evidence="1" id="KW-0812">Transmembrane</keyword>
<dbReference type="GO" id="GO:0016020">
    <property type="term" value="C:membrane"/>
    <property type="evidence" value="ECO:0007669"/>
    <property type="project" value="InterPro"/>
</dbReference>
<feature type="transmembrane region" description="Helical" evidence="1">
    <location>
        <begin position="70"/>
        <end position="89"/>
    </location>
</feature>
<comment type="caution">
    <text evidence="3">The sequence shown here is derived from an EMBL/GenBank/DDBJ whole genome shotgun (WGS) entry which is preliminary data.</text>
</comment>
<dbReference type="RefSeq" id="WP_107753021.1">
    <property type="nucleotide sequence ID" value="NZ_QBKF01000009.1"/>
</dbReference>
<dbReference type="InterPro" id="IPR000620">
    <property type="entry name" value="EamA_dom"/>
</dbReference>
<reference evidence="3 4" key="1">
    <citation type="journal article" date="2011" name="Syst. Appl. Microbiol.">
        <title>Defluviimonas denitrificans gen. nov., sp. nov., and Pararhodobacter aggregans gen. nov., sp. nov., non-phototrophic Rhodobacteraceae from the biofilter of a marine aquaculture.</title>
        <authorList>
            <person name="Foesel B.U."/>
            <person name="Drake H.L."/>
            <person name="Schramm A."/>
        </authorList>
    </citation>
    <scope>NUCLEOTIDE SEQUENCE [LARGE SCALE GENOMIC DNA]</scope>
    <source>
        <strain evidence="3 4">D1-19</strain>
    </source>
</reference>
<feature type="transmembrane region" description="Helical" evidence="1">
    <location>
        <begin position="209"/>
        <end position="229"/>
    </location>
</feature>
<gene>
    <name evidence="3" type="ORF">DDE23_16280</name>
</gene>
<evidence type="ECO:0000313" key="3">
    <source>
        <dbReference type="EMBL" id="PVE46208.1"/>
    </source>
</evidence>
<dbReference type="InterPro" id="IPR037185">
    <property type="entry name" value="EmrE-like"/>
</dbReference>
<dbReference type="SUPFAM" id="SSF103481">
    <property type="entry name" value="Multidrug resistance efflux transporter EmrE"/>
    <property type="match status" value="2"/>
</dbReference>